<name>R1ART0_9FIRM</name>
<organism evidence="2 3">
    <name type="scientific">Caldisalinibacter kiritimatiensis</name>
    <dbReference type="NCBI Taxonomy" id="1304284"/>
    <lineage>
        <taxon>Bacteria</taxon>
        <taxon>Bacillati</taxon>
        <taxon>Bacillota</taxon>
        <taxon>Tissierellia</taxon>
        <taxon>Tissierellales</taxon>
        <taxon>Thermohalobacteraceae</taxon>
        <taxon>Caldisalinibacter</taxon>
    </lineage>
</organism>
<keyword evidence="1" id="KW-0812">Transmembrane</keyword>
<dbReference type="STRING" id="1304284.L21TH_2629"/>
<dbReference type="EMBL" id="ARZA01000277">
    <property type="protein sequence ID" value="EOC99371.1"/>
    <property type="molecule type" value="Genomic_DNA"/>
</dbReference>
<evidence type="ECO:0000313" key="2">
    <source>
        <dbReference type="EMBL" id="EOC99371.1"/>
    </source>
</evidence>
<gene>
    <name evidence="2" type="ORF">L21TH_2629</name>
</gene>
<protein>
    <submittedName>
        <fullName evidence="2">Uncharacterized protein</fullName>
    </submittedName>
</protein>
<dbReference type="RefSeq" id="WP_006317372.1">
    <property type="nucleotide sequence ID" value="NZ_ARZA01000277.1"/>
</dbReference>
<comment type="caution">
    <text evidence="2">The sequence shown here is derived from an EMBL/GenBank/DDBJ whole genome shotgun (WGS) entry which is preliminary data.</text>
</comment>
<evidence type="ECO:0000256" key="1">
    <source>
        <dbReference type="SAM" id="Phobius"/>
    </source>
</evidence>
<proteinExistence type="predicted"/>
<feature type="transmembrane region" description="Helical" evidence="1">
    <location>
        <begin position="13"/>
        <end position="33"/>
    </location>
</feature>
<keyword evidence="1" id="KW-1133">Transmembrane helix</keyword>
<reference evidence="2 3" key="1">
    <citation type="journal article" date="2015" name="Geomicrobiol. J.">
        <title>Caldisalinibacter kiritimatiensis gen. nov., sp. nov., a moderately thermohalophilic thiosulfate-reducing bacterium from a hypersaline microbial mat.</title>
        <authorList>
            <person name="Ben Hania W."/>
            <person name="Joseph M."/>
            <person name="Fiebig A."/>
            <person name="Bunk B."/>
            <person name="Klenk H.-P."/>
            <person name="Fardeau M.-L."/>
            <person name="Spring S."/>
        </authorList>
    </citation>
    <scope>NUCLEOTIDE SEQUENCE [LARGE SCALE GENOMIC DNA]</scope>
    <source>
        <strain evidence="2 3">L21-TH-D2</strain>
    </source>
</reference>
<keyword evidence="3" id="KW-1185">Reference proteome</keyword>
<sequence length="40" mass="4286">MYVLGRGAQVTDVMFDSFGAFIGIGMYGMVSIIKKVIVNG</sequence>
<dbReference type="AlphaFoldDB" id="R1ART0"/>
<dbReference type="Proteomes" id="UP000013378">
    <property type="component" value="Unassembled WGS sequence"/>
</dbReference>
<evidence type="ECO:0000313" key="3">
    <source>
        <dbReference type="Proteomes" id="UP000013378"/>
    </source>
</evidence>
<keyword evidence="1" id="KW-0472">Membrane</keyword>
<accession>R1ART0</accession>